<proteinExistence type="inferred from homology"/>
<reference evidence="3" key="1">
    <citation type="submission" date="2023-10" db="EMBL/GenBank/DDBJ databases">
        <title>Characterization and whole genome sequencing of a novel strain of Bergeyella porcorum QD2021 isolated from pig.</title>
        <authorList>
            <person name="Liu G."/>
            <person name="Chen C."/>
            <person name="Han X."/>
        </authorList>
    </citation>
    <scope>NUCLEOTIDE SEQUENCE</scope>
    <source>
        <strain evidence="3">QD2021</strain>
    </source>
</reference>
<evidence type="ECO:0000313" key="3">
    <source>
        <dbReference type="EMBL" id="WOC50676.1"/>
    </source>
</evidence>
<dbReference type="InterPro" id="IPR051802">
    <property type="entry name" value="YfhM-like"/>
</dbReference>
<dbReference type="InterPro" id="IPR001599">
    <property type="entry name" value="Macroglobln_a2"/>
</dbReference>
<feature type="domain" description="Alpha-2-macroglobulin" evidence="2">
    <location>
        <begin position="1212"/>
        <end position="1302"/>
    </location>
</feature>
<dbReference type="Proteomes" id="UP001432059">
    <property type="component" value="Chromosome"/>
</dbReference>
<dbReference type="KEGG" id="bpor:BPO_0029"/>
<organism evidence="3 4">
    <name type="scientific">Bergeyella porcorum</name>
    <dbReference type="NCBI Taxonomy" id="1735111"/>
    <lineage>
        <taxon>Bacteria</taxon>
        <taxon>Pseudomonadati</taxon>
        <taxon>Bacteroidota</taxon>
        <taxon>Flavobacteriia</taxon>
        <taxon>Flavobacteriales</taxon>
        <taxon>Weeksellaceae</taxon>
        <taxon>Bergeyella</taxon>
    </lineage>
</organism>
<dbReference type="Pfam" id="PF17973">
    <property type="entry name" value="bMG10"/>
    <property type="match status" value="1"/>
</dbReference>
<name>A0AAU0EXV5_9FLAO</name>
<dbReference type="InterPro" id="IPR041246">
    <property type="entry name" value="Bact_MG10"/>
</dbReference>
<accession>A0AAU0EXV5</accession>
<evidence type="ECO:0000256" key="1">
    <source>
        <dbReference type="ARBA" id="ARBA00010556"/>
    </source>
</evidence>
<sequence>MRLAYFKFLKKPANGSFFVYCNHYYKVQLIMKNIGTLILLFLMMNITPLFSQDYYELQWKQVGNNAQKGIYKSNLPIFLDIQDRAKKEGNVTQLIRALKGEFGILTTTHDDTQNDLDSQFFKKLGEIETSLKGENQLVFQVLKGSFIKEYYSNNRWEIDGRTAIDKQDFSQIETWSRLDFKNYLSQYFSKMEPYTQALKNIPLSKYQSLFISTDDLEYYPDLFTWNTVQYIEFLEDVNYFARNELVGNQPKIDAQYTALVAHNTGNSRLMFKHKLLKERCVVSHCKDELQQLIALEKEASGDYAVKIISDIAQQLNRQGKEKEALEWLRKAEGKYPKSPFLNEVKNEINEITEANLELAFDTESSPNLPIHLVVEHKNVNQFSMTIYQVKDDEHRFLKFINDSRRRFSELNKTLVRKETFDLENKKDYRNYKTSLAIQPLPAGIYVGEYVVNGKVQGYFHFIVSNTTLVYKSKSTKSTSNNILKLVDRENGQHFKNQKVEVYELGHSNQLIKTEYTTNAEGEFSLSPEEENIYSRILLIKRSGTEEYHYFNDWERSSYYPNREHTEYKAQIFLDRAIYRPGQVVYFKVISTKLNLDKEEVFANTTQEVILHDANGEEIAKQQFTTNEYGSYHGSFTLPKGLLNGHFYIEVKAKNALETLYASKSFQVEEYKKPNFEVTFMPIKEEYQYGQTIALKGKAVSFSGVPLNNVEVQYEIKKENIRWKYFGWYPHEVGDNENSILGATTTDEKGEFTISLDLKKDDNVKGVQVHHYVIEADVTDINGETQSASTSLRVASVSHYITASGVQDTFSDETVKIKVETKNYSEQNLKKSYSVKLSQLEAPQRFFRDNFRKEIQDLPKLSREEFIRKFPHDRYDKNDLPEHWKTIKTTERMATPEEVELSWLQLGKLSAGHYQLELYNIEGQDTIRYQKQFEVFDKRFLADTQKPFLKVLQGKKKLKQNEKGSLYIYSAIPNAKVNIYVQKGDGETYAVSKNLDNGVLHYEVENQMNEKFPQLNVQVQLVAYNDIQTQNVNFTYLSEKQPLRIETVTFRDKLQPNSKERWTVKILGNDKEKVQAEVLANMYDKALDQFASNTYSWTPLRRTYSIIKHYAISKGLTYQYYNGEFQYLSEKYIEIPVFSWVLGDFGIRTPKAALMGRVEGVPIAVAEVAADATAKVEAVVIESAVVAESNFSANQEEVENLAKVPVRDNLKETAFFYPNLLTDNEGNVQFEFTSPEALTQWKLMFLAHTKDARAAVLEQQVITQKEFSVTPNYPRFLREGDGMQFQSKLSNLTDKPLNGVAQLQILDALTNEEITEHFGVSQRNQAFQLNGNASTAVKWNIKVPSQYSSIILKVVAKAGDYADGEQKALPILPNRILVTDTQPILVKEGQTKTFVLKNLAENRSSTVKNVSNTLELTTNPIWEIMLALPSLKDDAHWSADVQFNRWFADVLASEIFKANPKLKAVFDEYQNKGLLVSNLEKHQELKQLLFEETPWILESKTETEQMQKLARLFDANTMRQSIHQDWNDLKKLQNPDGGFSWYSGYPSSYYTSLYILKNWGRIKAWLKGNMTGYTDDDAKAMERKLVAYVDEFIHQYAETRGKTVWNNFVLDYLDTRHYWEKDYPLKGKGAQLKTLVIQQASKADIKDFTFFGLHRAAMLFHHYQLSGVSKKLFTYLKETSTETETQGIYWKQNLNDWGWHSSKVVNHAGALEAFEALVPNDTAFIEELKIWLITQKEVSAWETSRSTAEVIYTILNSGKSWTTAESEKVAITWGGKPLQERDGVQRATGYLKSSVQSDKVDADLASVTITKSGAGIVQGGVFWQYYEDWDKVKSTATHLSVSKEFYKKIKTENGEELKKITPTIPLKIGDKVTVRLILNTDRAMEFIHLKDMRAAGLEPLDVLSGYRWKNNLGYYQSTKDASTNFYIEYMPKGKYVFEYDLVCNASGDFSSGITTLQNYYAPQMNAREGGMRLEIGE</sequence>
<evidence type="ECO:0000259" key="2">
    <source>
        <dbReference type="SMART" id="SM01360"/>
    </source>
</evidence>
<dbReference type="GO" id="GO:0004866">
    <property type="term" value="F:endopeptidase inhibitor activity"/>
    <property type="evidence" value="ECO:0007669"/>
    <property type="project" value="InterPro"/>
</dbReference>
<dbReference type="InterPro" id="IPR002890">
    <property type="entry name" value="MG2"/>
</dbReference>
<comment type="similarity">
    <text evidence="1">Belongs to the protease inhibitor I39 (alpha-2-macroglobulin) family. Bacterial alpha-2-macroglobulin subfamily.</text>
</comment>
<keyword evidence="4" id="KW-1185">Reference proteome</keyword>
<dbReference type="PANTHER" id="PTHR40094:SF1">
    <property type="entry name" value="UBIQUITIN DOMAIN-CONTAINING PROTEIN"/>
    <property type="match status" value="1"/>
</dbReference>
<dbReference type="SMART" id="SM01360">
    <property type="entry name" value="A2M"/>
    <property type="match status" value="1"/>
</dbReference>
<protein>
    <recommendedName>
        <fullName evidence="2">Alpha-2-macroglobulin domain-containing protein</fullName>
    </recommendedName>
</protein>
<evidence type="ECO:0000313" key="4">
    <source>
        <dbReference type="Proteomes" id="UP001432059"/>
    </source>
</evidence>
<dbReference type="Pfam" id="PF00207">
    <property type="entry name" value="A2M"/>
    <property type="match status" value="1"/>
</dbReference>
<dbReference type="PANTHER" id="PTHR40094">
    <property type="entry name" value="ALPHA-2-MACROGLOBULIN HOMOLOG"/>
    <property type="match status" value="1"/>
</dbReference>
<dbReference type="Pfam" id="PF01835">
    <property type="entry name" value="MG2"/>
    <property type="match status" value="1"/>
</dbReference>
<dbReference type="EMBL" id="CP136426">
    <property type="protein sequence ID" value="WOC50676.1"/>
    <property type="molecule type" value="Genomic_DNA"/>
</dbReference>
<gene>
    <name evidence="3" type="ORF">BPO_0029</name>
</gene>
<dbReference type="Gene3D" id="2.60.40.1930">
    <property type="match status" value="1"/>
</dbReference>